<organism evidence="5 8">
    <name type="scientific">Halococcus dombrowskii</name>
    <dbReference type="NCBI Taxonomy" id="179637"/>
    <lineage>
        <taxon>Archaea</taxon>
        <taxon>Methanobacteriati</taxon>
        <taxon>Methanobacteriota</taxon>
        <taxon>Stenosarchaea group</taxon>
        <taxon>Halobacteria</taxon>
        <taxon>Halobacteriales</taxon>
        <taxon>Halococcaceae</taxon>
        <taxon>Halococcus</taxon>
    </lineage>
</organism>
<feature type="binding site" evidence="4">
    <location>
        <position position="58"/>
    </location>
    <ligand>
        <name>Zn(2+)</name>
        <dbReference type="ChEBI" id="CHEBI:29105"/>
    </ligand>
</feature>
<comment type="subunit">
    <text evidence="4">Part of the 50S ribosomal subunit.</text>
</comment>
<dbReference type="InterPro" id="IPR011331">
    <property type="entry name" value="Ribosomal_eL37/eL43"/>
</dbReference>
<dbReference type="AlphaFoldDB" id="A0AAV3SDY8"/>
<dbReference type="InterPro" id="IPR002674">
    <property type="entry name" value="Ribosomal_eL43"/>
</dbReference>
<dbReference type="GO" id="GO:0003735">
    <property type="term" value="F:structural constituent of ribosome"/>
    <property type="evidence" value="ECO:0007669"/>
    <property type="project" value="InterPro"/>
</dbReference>
<evidence type="ECO:0000256" key="2">
    <source>
        <dbReference type="ARBA" id="ARBA00022980"/>
    </source>
</evidence>
<keyword evidence="7" id="KW-1185">Reference proteome</keyword>
<sequence>MGNQEVGSAGRFGARYGRVARRRVAEIEADMQDDHTCPECDEPDVDRTDTGIWECGNCGHTFAGGAYQPETPGGRTVERSIRAALAEDGDEQ</sequence>
<dbReference type="GO" id="GO:0008270">
    <property type="term" value="F:zinc ion binding"/>
    <property type="evidence" value="ECO:0007669"/>
    <property type="project" value="UniProtKB-UniRule"/>
</dbReference>
<keyword evidence="3 4" id="KW-0687">Ribonucleoprotein</keyword>
<reference evidence="5" key="3">
    <citation type="submission" date="2023-12" db="EMBL/GenBank/DDBJ databases">
        <authorList>
            <person name="Sun Q."/>
            <person name="Inoue M."/>
        </authorList>
    </citation>
    <scope>NUCLEOTIDE SEQUENCE</scope>
    <source>
        <strain evidence="5">JCM 12289</strain>
    </source>
</reference>
<dbReference type="HAMAP" id="MF_00327">
    <property type="entry name" value="Ribosomal_eL43"/>
    <property type="match status" value="1"/>
</dbReference>
<keyword evidence="4" id="KW-0863">Zinc-finger</keyword>
<dbReference type="Pfam" id="PF01780">
    <property type="entry name" value="Ribosomal_L37ae"/>
    <property type="match status" value="1"/>
</dbReference>
<keyword evidence="4" id="KW-0479">Metal-binding</keyword>
<comment type="cofactor">
    <cofactor evidence="4">
        <name>Zn(2+)</name>
        <dbReference type="ChEBI" id="CHEBI:29105"/>
    </cofactor>
    <text evidence="4">Binds 1 zinc ion per subunit.</text>
</comment>
<keyword evidence="2 4" id="KW-0689">Ribosomal protein</keyword>
<comment type="similarity">
    <text evidence="4">Belongs to the eukaryotic ribosomal protein eL43 family. Putative zinc-binding subfamily.</text>
</comment>
<dbReference type="GO" id="GO:1990904">
    <property type="term" value="C:ribonucleoprotein complex"/>
    <property type="evidence" value="ECO:0007669"/>
    <property type="project" value="UniProtKB-KW"/>
</dbReference>
<keyword evidence="4" id="KW-0699">rRNA-binding</keyword>
<protein>
    <recommendedName>
        <fullName evidence="4">Large ribosomal subunit protein eL43</fullName>
    </recommendedName>
</protein>
<evidence type="ECO:0000256" key="3">
    <source>
        <dbReference type="ARBA" id="ARBA00023274"/>
    </source>
</evidence>
<feature type="binding site" evidence="4">
    <location>
        <position position="40"/>
    </location>
    <ligand>
        <name>Zn(2+)</name>
        <dbReference type="ChEBI" id="CHEBI:29105"/>
    </ligand>
</feature>
<evidence type="ECO:0000313" key="8">
    <source>
        <dbReference type="Proteomes" id="UP001500962"/>
    </source>
</evidence>
<dbReference type="GO" id="GO:0005840">
    <property type="term" value="C:ribosome"/>
    <property type="evidence" value="ECO:0007669"/>
    <property type="project" value="UniProtKB-KW"/>
</dbReference>
<dbReference type="InterPro" id="IPR050522">
    <property type="entry name" value="Ribosomal_protein_eL43"/>
</dbReference>
<dbReference type="GeneID" id="73968477"/>
<reference evidence="5" key="1">
    <citation type="journal article" date="2014" name="Int. J. Syst. Evol. Microbiol.">
        <title>Complete genome sequence of Corynebacterium casei LMG S-19264T (=DSM 44701T), isolated from a smear-ripened cheese.</title>
        <authorList>
            <consortium name="US DOE Joint Genome Institute (JGI-PGF)"/>
            <person name="Walter F."/>
            <person name="Albersmeier A."/>
            <person name="Kalinowski J."/>
            <person name="Ruckert C."/>
        </authorList>
    </citation>
    <scope>NUCLEOTIDE SEQUENCE</scope>
    <source>
        <strain evidence="5">JCM 12289</strain>
    </source>
</reference>
<dbReference type="EMBL" id="CP095005">
    <property type="protein sequence ID" value="UOO96135.1"/>
    <property type="molecule type" value="Genomic_DNA"/>
</dbReference>
<gene>
    <name evidence="4" type="primary">rpl37ae</name>
    <name evidence="5" type="ORF">GCM10008985_06100</name>
    <name evidence="6" type="ORF">MUK72_05350</name>
</gene>
<dbReference type="PANTHER" id="PTHR48129">
    <property type="entry name" value="60S RIBOSOMAL PROTEIN L37A"/>
    <property type="match status" value="1"/>
</dbReference>
<comment type="function">
    <text evidence="4">Binds to the 23S rRNA.</text>
</comment>
<dbReference type="EMBL" id="BAAADN010000009">
    <property type="protein sequence ID" value="GAA0453153.1"/>
    <property type="molecule type" value="Genomic_DNA"/>
</dbReference>
<proteinExistence type="inferred from homology"/>
<keyword evidence="1 4" id="KW-0694">RNA-binding</keyword>
<keyword evidence="4" id="KW-0862">Zinc</keyword>
<feature type="binding site" evidence="4">
    <location>
        <position position="37"/>
    </location>
    <ligand>
        <name>Zn(2+)</name>
        <dbReference type="ChEBI" id="CHEBI:29105"/>
    </ligand>
</feature>
<feature type="zinc finger region" description="C4-type" evidence="4">
    <location>
        <begin position="37"/>
        <end position="58"/>
    </location>
</feature>
<dbReference type="Proteomes" id="UP000830542">
    <property type="component" value="Chromosome"/>
</dbReference>
<dbReference type="SUPFAM" id="SSF57829">
    <property type="entry name" value="Zn-binding ribosomal proteins"/>
    <property type="match status" value="1"/>
</dbReference>
<evidence type="ECO:0000256" key="1">
    <source>
        <dbReference type="ARBA" id="ARBA00022884"/>
    </source>
</evidence>
<evidence type="ECO:0000313" key="6">
    <source>
        <dbReference type="EMBL" id="UOO96135.1"/>
    </source>
</evidence>
<dbReference type="NCBIfam" id="NF003058">
    <property type="entry name" value="PRK03976.1"/>
    <property type="match status" value="1"/>
</dbReference>
<evidence type="ECO:0000256" key="4">
    <source>
        <dbReference type="HAMAP-Rule" id="MF_00327"/>
    </source>
</evidence>
<evidence type="ECO:0000313" key="5">
    <source>
        <dbReference type="EMBL" id="GAA0453153.1"/>
    </source>
</evidence>
<dbReference type="Proteomes" id="UP001500962">
    <property type="component" value="Unassembled WGS sequence"/>
</dbReference>
<dbReference type="NCBIfam" id="TIGR00280">
    <property type="entry name" value="eL43_euk_arch"/>
    <property type="match status" value="1"/>
</dbReference>
<dbReference type="RefSeq" id="WP_004051413.1">
    <property type="nucleotide sequence ID" value="NZ_BAAADN010000009.1"/>
</dbReference>
<name>A0AAV3SDY8_HALDO</name>
<evidence type="ECO:0000313" key="7">
    <source>
        <dbReference type="Proteomes" id="UP000830542"/>
    </source>
</evidence>
<feature type="binding site" evidence="4">
    <location>
        <position position="55"/>
    </location>
    <ligand>
        <name>Zn(2+)</name>
        <dbReference type="ChEBI" id="CHEBI:29105"/>
    </ligand>
</feature>
<dbReference type="KEGG" id="hdo:MUK72_05350"/>
<dbReference type="GO" id="GO:0006412">
    <property type="term" value="P:translation"/>
    <property type="evidence" value="ECO:0007669"/>
    <property type="project" value="UniProtKB-UniRule"/>
</dbReference>
<dbReference type="GO" id="GO:0070180">
    <property type="term" value="F:large ribosomal subunit rRNA binding"/>
    <property type="evidence" value="ECO:0007669"/>
    <property type="project" value="UniProtKB-UniRule"/>
</dbReference>
<accession>A0AAV3SDY8</accession>
<dbReference type="PANTHER" id="PTHR48129:SF1">
    <property type="entry name" value="LARGE RIBOSOMAL SUBUNIT PROTEIN EL43"/>
    <property type="match status" value="1"/>
</dbReference>
<reference evidence="6" key="2">
    <citation type="submission" date="2022-04" db="EMBL/GenBank/DDBJ databases">
        <title>Sequencing and genomic assembly of Halococcus dombrowskii.</title>
        <authorList>
            <person name="Lim S.W."/>
            <person name="MacLea K.S."/>
        </authorList>
    </citation>
    <scope>NUCLEOTIDE SEQUENCE</scope>
    <source>
        <strain evidence="6">H4</strain>
    </source>
</reference>
<dbReference type="InterPro" id="IPR011332">
    <property type="entry name" value="Ribosomal_zn-bd"/>
</dbReference>
<dbReference type="Gene3D" id="2.20.25.30">
    <property type="match status" value="1"/>
</dbReference>